<comment type="caution">
    <text evidence="1">The sequence shown here is derived from an EMBL/GenBank/DDBJ whole genome shotgun (WGS) entry which is preliminary data.</text>
</comment>
<protein>
    <recommendedName>
        <fullName evidence="3">HNH endonuclease</fullName>
    </recommendedName>
</protein>
<name>A0ABW2L6A0_9BACT</name>
<reference evidence="2" key="1">
    <citation type="journal article" date="2019" name="Int. J. Syst. Evol. Microbiol.">
        <title>The Global Catalogue of Microorganisms (GCM) 10K type strain sequencing project: providing services to taxonomists for standard genome sequencing and annotation.</title>
        <authorList>
            <consortium name="The Broad Institute Genomics Platform"/>
            <consortium name="The Broad Institute Genome Sequencing Center for Infectious Disease"/>
            <person name="Wu L."/>
            <person name="Ma J."/>
        </authorList>
    </citation>
    <scope>NUCLEOTIDE SEQUENCE [LARGE SCALE GENOMIC DNA]</scope>
    <source>
        <strain evidence="2">CGMCC 4.1467</strain>
    </source>
</reference>
<proteinExistence type="predicted"/>
<accession>A0ABW2L6A0</accession>
<keyword evidence="2" id="KW-1185">Reference proteome</keyword>
<evidence type="ECO:0000313" key="2">
    <source>
        <dbReference type="Proteomes" id="UP001596472"/>
    </source>
</evidence>
<gene>
    <name evidence="1" type="ORF">ACFQY0_05770</name>
</gene>
<evidence type="ECO:0000313" key="1">
    <source>
        <dbReference type="EMBL" id="MFC7336675.1"/>
    </source>
</evidence>
<dbReference type="Proteomes" id="UP001596472">
    <property type="component" value="Unassembled WGS sequence"/>
</dbReference>
<dbReference type="RefSeq" id="WP_379710191.1">
    <property type="nucleotide sequence ID" value="NZ_JBHTBS010000002.1"/>
</dbReference>
<organism evidence="1 2">
    <name type="scientific">Haloferula chungangensis</name>
    <dbReference type="NCBI Taxonomy" id="1048331"/>
    <lineage>
        <taxon>Bacteria</taxon>
        <taxon>Pseudomonadati</taxon>
        <taxon>Verrucomicrobiota</taxon>
        <taxon>Verrucomicrobiia</taxon>
        <taxon>Verrucomicrobiales</taxon>
        <taxon>Verrucomicrobiaceae</taxon>
        <taxon>Haloferula</taxon>
    </lineage>
</organism>
<evidence type="ECO:0008006" key="3">
    <source>
        <dbReference type="Google" id="ProtNLM"/>
    </source>
</evidence>
<dbReference type="EMBL" id="JBHTBS010000002">
    <property type="protein sequence ID" value="MFC7336675.1"/>
    <property type="molecule type" value="Genomic_DNA"/>
</dbReference>
<sequence>MNSPVVTGRVMQREALAEGLLAYRCGESGGIYIPADSYWRWLSRSTERLPQLPMPSEEVPKEESSGRTLVCPESGMLMTRYRVGHGFGFAIDRSPSGGIWLDAGEWEALRNRQFHDELHLVFTAPWQREIRRLEWVEAEKLRYEERLGAALVSRIDALRRELAEHPDREMALALINRPLGD</sequence>